<evidence type="ECO:0000313" key="10">
    <source>
        <dbReference type="EMBL" id="CAK0795295.1"/>
    </source>
</evidence>
<evidence type="ECO:0000256" key="5">
    <source>
        <dbReference type="ARBA" id="ARBA00022490"/>
    </source>
</evidence>
<dbReference type="PRINTS" id="PR00146">
    <property type="entry name" value="DHPICSNTHASE"/>
</dbReference>
<dbReference type="EC" id="4.1.3.3" evidence="4"/>
<evidence type="ECO:0000256" key="8">
    <source>
        <dbReference type="ARBA" id="ARBA00044906"/>
    </source>
</evidence>
<sequence length="214" mass="23415">MLAVRLLVPLATVGAMAFEINEHKITSLMAAVYTPMKGPGSLELDLDRIMPYAKFLKSKNITNVMPAGSNGESLSLTVPERKALAEAWGKAGQATGLKIYMHVGSESLPESMDLTAHASKTPGIYGAVCMSPVYFKPTLETLHDFLAHTASAAPDFPFWFYHFPDDTGVLAGQVNKLLGMIEESGRIPNFMGIKYTDYNPAWWRALWTSPCASR</sequence>
<keyword evidence="5" id="KW-0963">Cytoplasm</keyword>
<dbReference type="EMBL" id="CAUYUJ010001311">
    <property type="protein sequence ID" value="CAK0795295.1"/>
    <property type="molecule type" value="Genomic_DNA"/>
</dbReference>
<organism evidence="10 11">
    <name type="scientific">Prorocentrum cordatum</name>
    <dbReference type="NCBI Taxonomy" id="2364126"/>
    <lineage>
        <taxon>Eukaryota</taxon>
        <taxon>Sar</taxon>
        <taxon>Alveolata</taxon>
        <taxon>Dinophyceae</taxon>
        <taxon>Prorocentrales</taxon>
        <taxon>Prorocentraceae</taxon>
        <taxon>Prorocentrum</taxon>
    </lineage>
</organism>
<evidence type="ECO:0000256" key="7">
    <source>
        <dbReference type="ARBA" id="ARBA00023277"/>
    </source>
</evidence>
<dbReference type="SUPFAM" id="SSF51569">
    <property type="entry name" value="Aldolase"/>
    <property type="match status" value="1"/>
</dbReference>
<evidence type="ECO:0000256" key="2">
    <source>
        <dbReference type="ARBA" id="ARBA00004878"/>
    </source>
</evidence>
<accession>A0ABN9PUE5</accession>
<keyword evidence="9" id="KW-0732">Signal</keyword>
<evidence type="ECO:0000313" key="11">
    <source>
        <dbReference type="Proteomes" id="UP001189429"/>
    </source>
</evidence>
<dbReference type="Gene3D" id="3.20.20.70">
    <property type="entry name" value="Aldolase class I"/>
    <property type="match status" value="1"/>
</dbReference>
<feature type="signal peptide" evidence="9">
    <location>
        <begin position="1"/>
        <end position="17"/>
    </location>
</feature>
<dbReference type="Proteomes" id="UP001189429">
    <property type="component" value="Unassembled WGS sequence"/>
</dbReference>
<keyword evidence="6" id="KW-0456">Lyase</keyword>
<dbReference type="PANTHER" id="PTHR12128:SF21">
    <property type="entry name" value="N-ACETYLNEURAMINATE LYASE"/>
    <property type="match status" value="1"/>
</dbReference>
<comment type="pathway">
    <text evidence="2">Amino-sugar metabolism; N-acetylneuraminate degradation.</text>
</comment>
<keyword evidence="11" id="KW-1185">Reference proteome</keyword>
<keyword evidence="7" id="KW-0119">Carbohydrate metabolism</keyword>
<gene>
    <name evidence="10" type="ORF">PCOR1329_LOCUS5009</name>
</gene>
<evidence type="ECO:0000256" key="9">
    <source>
        <dbReference type="SAM" id="SignalP"/>
    </source>
</evidence>
<proteinExistence type="inferred from homology"/>
<comment type="catalytic activity">
    <reaction evidence="8">
        <text>aceneuramate = aldehydo-N-acetyl-D-mannosamine + pyruvate</text>
        <dbReference type="Rhea" id="RHEA:23296"/>
        <dbReference type="ChEBI" id="CHEBI:15361"/>
        <dbReference type="ChEBI" id="CHEBI:17122"/>
        <dbReference type="ChEBI" id="CHEBI:173083"/>
        <dbReference type="EC" id="4.1.3.3"/>
    </reaction>
</comment>
<evidence type="ECO:0000256" key="4">
    <source>
        <dbReference type="ARBA" id="ARBA00012911"/>
    </source>
</evidence>
<dbReference type="Pfam" id="PF00701">
    <property type="entry name" value="DHDPS"/>
    <property type="match status" value="1"/>
</dbReference>
<evidence type="ECO:0000256" key="1">
    <source>
        <dbReference type="ARBA" id="ARBA00004496"/>
    </source>
</evidence>
<dbReference type="SMART" id="SM01130">
    <property type="entry name" value="DHDPS"/>
    <property type="match status" value="1"/>
</dbReference>
<evidence type="ECO:0000256" key="6">
    <source>
        <dbReference type="ARBA" id="ARBA00023239"/>
    </source>
</evidence>
<dbReference type="InterPro" id="IPR013785">
    <property type="entry name" value="Aldolase_TIM"/>
</dbReference>
<evidence type="ECO:0000256" key="3">
    <source>
        <dbReference type="ARBA" id="ARBA00006324"/>
    </source>
</evidence>
<reference evidence="10" key="1">
    <citation type="submission" date="2023-10" db="EMBL/GenBank/DDBJ databases">
        <authorList>
            <person name="Chen Y."/>
            <person name="Shah S."/>
            <person name="Dougan E. K."/>
            <person name="Thang M."/>
            <person name="Chan C."/>
        </authorList>
    </citation>
    <scope>NUCLEOTIDE SEQUENCE [LARGE SCALE GENOMIC DNA]</scope>
</reference>
<protein>
    <recommendedName>
        <fullName evidence="4">N-acetylneuraminate lyase</fullName>
        <ecNumber evidence="4">4.1.3.3</ecNumber>
    </recommendedName>
</protein>
<feature type="chain" id="PRO_5047042266" description="N-acetylneuraminate lyase" evidence="9">
    <location>
        <begin position="18"/>
        <end position="214"/>
    </location>
</feature>
<name>A0ABN9PUE5_9DINO</name>
<comment type="similarity">
    <text evidence="3">Belongs to the DapA family. NanA subfamily.</text>
</comment>
<dbReference type="PANTHER" id="PTHR12128">
    <property type="entry name" value="DIHYDRODIPICOLINATE SYNTHASE"/>
    <property type="match status" value="1"/>
</dbReference>
<comment type="caution">
    <text evidence="10">The sequence shown here is derived from an EMBL/GenBank/DDBJ whole genome shotgun (WGS) entry which is preliminary data.</text>
</comment>
<comment type="subcellular location">
    <subcellularLocation>
        <location evidence="1">Cytoplasm</location>
    </subcellularLocation>
</comment>
<dbReference type="InterPro" id="IPR002220">
    <property type="entry name" value="DapA-like"/>
</dbReference>